<keyword evidence="5" id="KW-1185">Reference proteome</keyword>
<feature type="domain" description="Flavin reductase like" evidence="3">
    <location>
        <begin position="24"/>
        <end position="167"/>
    </location>
</feature>
<organism evidence="4 5">
    <name type="scientific">Bosea caraganae</name>
    <dbReference type="NCBI Taxonomy" id="2763117"/>
    <lineage>
        <taxon>Bacteria</taxon>
        <taxon>Pseudomonadati</taxon>
        <taxon>Pseudomonadota</taxon>
        <taxon>Alphaproteobacteria</taxon>
        <taxon>Hyphomicrobiales</taxon>
        <taxon>Boseaceae</taxon>
        <taxon>Bosea</taxon>
    </lineage>
</organism>
<evidence type="ECO:0000313" key="4">
    <source>
        <dbReference type="EMBL" id="RDJ26826.1"/>
    </source>
</evidence>
<evidence type="ECO:0000313" key="5">
    <source>
        <dbReference type="Proteomes" id="UP000255207"/>
    </source>
</evidence>
<dbReference type="SUPFAM" id="SSF50475">
    <property type="entry name" value="FMN-binding split barrel"/>
    <property type="match status" value="1"/>
</dbReference>
<gene>
    <name evidence="4" type="ORF">DWE98_08220</name>
</gene>
<dbReference type="AlphaFoldDB" id="A0A370L9A0"/>
<keyword evidence="2" id="KW-0560">Oxidoreductase</keyword>
<reference evidence="5" key="1">
    <citation type="submission" date="2018-07" db="EMBL/GenBank/DDBJ databases">
        <authorList>
            <person name="Safronova V.I."/>
            <person name="Chirak E.R."/>
            <person name="Sazanova A.L."/>
        </authorList>
    </citation>
    <scope>NUCLEOTIDE SEQUENCE [LARGE SCALE GENOMIC DNA]</scope>
    <source>
        <strain evidence="5">RCAM04685</strain>
    </source>
</reference>
<comment type="similarity">
    <text evidence="1">Belongs to the non-flavoprotein flavin reductase family.</text>
</comment>
<dbReference type="PANTHER" id="PTHR30466">
    <property type="entry name" value="FLAVIN REDUCTASE"/>
    <property type="match status" value="1"/>
</dbReference>
<dbReference type="RefSeq" id="WP_114828708.1">
    <property type="nucleotide sequence ID" value="NZ_QQTO01000001.1"/>
</dbReference>
<dbReference type="OrthoDB" id="9792858at2"/>
<name>A0A370L9A0_9HYPH</name>
<protein>
    <submittedName>
        <fullName evidence="4">Flavin reductase</fullName>
    </submittedName>
</protein>
<dbReference type="Gene3D" id="2.30.110.10">
    <property type="entry name" value="Electron Transport, Fmn-binding Protein, Chain A"/>
    <property type="match status" value="1"/>
</dbReference>
<evidence type="ECO:0000259" key="3">
    <source>
        <dbReference type="SMART" id="SM00903"/>
    </source>
</evidence>
<proteinExistence type="inferred from homology"/>
<evidence type="ECO:0000256" key="2">
    <source>
        <dbReference type="ARBA" id="ARBA00023002"/>
    </source>
</evidence>
<sequence length="176" mass="18727">MASTTSLIRLDHPATDTRLLRDAFSCFPSGVVALGSVIDGAPVGMVASTFACVSLAPPLVSVCIQRVSTTWAKLKHARRIGVSCLSAAQGEACRQLAAKTGDRFAGLDWSQTEAGAVLLDGATALFDCRLYREIPAGDHEIILLEVSAIRMHPEREPLVFHGSTFRAFEARDSAAA</sequence>
<dbReference type="InterPro" id="IPR002563">
    <property type="entry name" value="Flavin_Rdtase-like_dom"/>
</dbReference>
<dbReference type="PANTHER" id="PTHR30466:SF11">
    <property type="entry name" value="FLAVIN-DEPENDENT MONOOXYGENASE, REDUCTASE SUBUNIT HSAB"/>
    <property type="match status" value="1"/>
</dbReference>
<accession>A0A370L9A0</accession>
<comment type="caution">
    <text evidence="4">The sequence shown here is derived from an EMBL/GenBank/DDBJ whole genome shotgun (WGS) entry which is preliminary data.</text>
</comment>
<dbReference type="Pfam" id="PF01613">
    <property type="entry name" value="Flavin_Reduct"/>
    <property type="match status" value="1"/>
</dbReference>
<dbReference type="EMBL" id="QQTP01000003">
    <property type="protein sequence ID" value="RDJ26826.1"/>
    <property type="molecule type" value="Genomic_DNA"/>
</dbReference>
<dbReference type="Proteomes" id="UP000255207">
    <property type="component" value="Unassembled WGS sequence"/>
</dbReference>
<dbReference type="GO" id="GO:0042602">
    <property type="term" value="F:riboflavin reductase (NADPH) activity"/>
    <property type="evidence" value="ECO:0007669"/>
    <property type="project" value="TreeGrafter"/>
</dbReference>
<dbReference type="SMART" id="SM00903">
    <property type="entry name" value="Flavin_Reduct"/>
    <property type="match status" value="1"/>
</dbReference>
<dbReference type="GO" id="GO:0010181">
    <property type="term" value="F:FMN binding"/>
    <property type="evidence" value="ECO:0007669"/>
    <property type="project" value="InterPro"/>
</dbReference>
<evidence type="ECO:0000256" key="1">
    <source>
        <dbReference type="ARBA" id="ARBA00008898"/>
    </source>
</evidence>
<dbReference type="InterPro" id="IPR050268">
    <property type="entry name" value="NADH-dep_flavin_reductase"/>
</dbReference>
<dbReference type="InterPro" id="IPR012349">
    <property type="entry name" value="Split_barrel_FMN-bd"/>
</dbReference>